<evidence type="ECO:0000256" key="1">
    <source>
        <dbReference type="SAM" id="MobiDB-lite"/>
    </source>
</evidence>
<feature type="compositionally biased region" description="Pro residues" evidence="1">
    <location>
        <begin position="102"/>
        <end position="117"/>
    </location>
</feature>
<dbReference type="Proteomes" id="UP001180020">
    <property type="component" value="Unassembled WGS sequence"/>
</dbReference>
<reference evidence="2" key="1">
    <citation type="journal article" date="2023" name="Nat. Commun.">
        <title>Diploid and tetraploid genomes of Acorus and the evolution of monocots.</title>
        <authorList>
            <person name="Ma L."/>
            <person name="Liu K.W."/>
            <person name="Li Z."/>
            <person name="Hsiao Y.Y."/>
            <person name="Qi Y."/>
            <person name="Fu T."/>
            <person name="Tang G.D."/>
            <person name="Zhang D."/>
            <person name="Sun W.H."/>
            <person name="Liu D.K."/>
            <person name="Li Y."/>
            <person name="Chen G.Z."/>
            <person name="Liu X.D."/>
            <person name="Liao X.Y."/>
            <person name="Jiang Y.T."/>
            <person name="Yu X."/>
            <person name="Hao Y."/>
            <person name="Huang J."/>
            <person name="Zhao X.W."/>
            <person name="Ke S."/>
            <person name="Chen Y.Y."/>
            <person name="Wu W.L."/>
            <person name="Hsu J.L."/>
            <person name="Lin Y.F."/>
            <person name="Huang M.D."/>
            <person name="Li C.Y."/>
            <person name="Huang L."/>
            <person name="Wang Z.W."/>
            <person name="Zhao X."/>
            <person name="Zhong W.Y."/>
            <person name="Peng D.H."/>
            <person name="Ahmad S."/>
            <person name="Lan S."/>
            <person name="Zhang J.S."/>
            <person name="Tsai W.C."/>
            <person name="Van de Peer Y."/>
            <person name="Liu Z.J."/>
        </authorList>
    </citation>
    <scope>NUCLEOTIDE SEQUENCE</scope>
    <source>
        <strain evidence="2">CP</strain>
    </source>
</reference>
<feature type="region of interest" description="Disordered" evidence="1">
    <location>
        <begin position="1"/>
        <end position="21"/>
    </location>
</feature>
<feature type="region of interest" description="Disordered" evidence="1">
    <location>
        <begin position="53"/>
        <end position="126"/>
    </location>
</feature>
<protein>
    <submittedName>
        <fullName evidence="2">Uncharacterized protein</fullName>
    </submittedName>
</protein>
<dbReference type="AlphaFoldDB" id="A0AAV9F6P9"/>
<feature type="region of interest" description="Disordered" evidence="1">
    <location>
        <begin position="157"/>
        <end position="181"/>
    </location>
</feature>
<feature type="compositionally biased region" description="Pro residues" evidence="1">
    <location>
        <begin position="161"/>
        <end position="175"/>
    </location>
</feature>
<reference evidence="2" key="2">
    <citation type="submission" date="2023-06" db="EMBL/GenBank/DDBJ databases">
        <authorList>
            <person name="Ma L."/>
            <person name="Liu K.-W."/>
            <person name="Li Z."/>
            <person name="Hsiao Y.-Y."/>
            <person name="Qi Y."/>
            <person name="Fu T."/>
            <person name="Tang G."/>
            <person name="Zhang D."/>
            <person name="Sun W.-H."/>
            <person name="Liu D.-K."/>
            <person name="Li Y."/>
            <person name="Chen G.-Z."/>
            <person name="Liu X.-D."/>
            <person name="Liao X.-Y."/>
            <person name="Jiang Y.-T."/>
            <person name="Yu X."/>
            <person name="Hao Y."/>
            <person name="Huang J."/>
            <person name="Zhao X.-W."/>
            <person name="Ke S."/>
            <person name="Chen Y.-Y."/>
            <person name="Wu W.-L."/>
            <person name="Hsu J.-L."/>
            <person name="Lin Y.-F."/>
            <person name="Huang M.-D."/>
            <person name="Li C.-Y."/>
            <person name="Huang L."/>
            <person name="Wang Z.-W."/>
            <person name="Zhao X."/>
            <person name="Zhong W.-Y."/>
            <person name="Peng D.-H."/>
            <person name="Ahmad S."/>
            <person name="Lan S."/>
            <person name="Zhang J.-S."/>
            <person name="Tsai W.-C."/>
            <person name="Van De Peer Y."/>
            <person name="Liu Z.-J."/>
        </authorList>
    </citation>
    <scope>NUCLEOTIDE SEQUENCE</scope>
    <source>
        <strain evidence="2">CP</strain>
        <tissue evidence="2">Leaves</tissue>
    </source>
</reference>
<name>A0AAV9F6P9_ACOCL</name>
<feature type="compositionally biased region" description="Basic and acidic residues" evidence="1">
    <location>
        <begin position="73"/>
        <end position="85"/>
    </location>
</feature>
<accession>A0AAV9F6P9</accession>
<dbReference type="EMBL" id="JAUJYO010000003">
    <property type="protein sequence ID" value="KAK1321076.1"/>
    <property type="molecule type" value="Genomic_DNA"/>
</dbReference>
<feature type="compositionally biased region" description="Polar residues" evidence="1">
    <location>
        <begin position="56"/>
        <end position="70"/>
    </location>
</feature>
<keyword evidence="3" id="KW-1185">Reference proteome</keyword>
<evidence type="ECO:0000313" key="3">
    <source>
        <dbReference type="Proteomes" id="UP001180020"/>
    </source>
</evidence>
<evidence type="ECO:0000313" key="2">
    <source>
        <dbReference type="EMBL" id="KAK1321076.1"/>
    </source>
</evidence>
<gene>
    <name evidence="2" type="ORF">QJS10_CPA03g00711</name>
</gene>
<organism evidence="2 3">
    <name type="scientific">Acorus calamus</name>
    <name type="common">Sweet flag</name>
    <dbReference type="NCBI Taxonomy" id="4465"/>
    <lineage>
        <taxon>Eukaryota</taxon>
        <taxon>Viridiplantae</taxon>
        <taxon>Streptophyta</taxon>
        <taxon>Embryophyta</taxon>
        <taxon>Tracheophyta</taxon>
        <taxon>Spermatophyta</taxon>
        <taxon>Magnoliopsida</taxon>
        <taxon>Liliopsida</taxon>
        <taxon>Acoraceae</taxon>
        <taxon>Acorus</taxon>
    </lineage>
</organism>
<proteinExistence type="predicted"/>
<comment type="caution">
    <text evidence="2">The sequence shown here is derived from an EMBL/GenBank/DDBJ whole genome shotgun (WGS) entry which is preliminary data.</text>
</comment>
<sequence>MAELLNKPQELRPMDTSPMIVPPPPPRVFHNFEMPMLKWGNQRLVRYMKVRPNGKTPINVTDRSSLSKSPNEAVRDQEDSTDEGKGSGVAGALKLKIRLRTPPLPPLTPLSRPPRPPAAAAANAPVQYRSLRSRRIAAATVTDLEGERTEKKVKIHLRSSPLPPPTPLSRPPHPPAAAAAPIQYRSLRLRGIAAEAVADLEGERVVKKRKSRSTRWFG</sequence>